<dbReference type="Gene3D" id="1.10.439.10">
    <property type="entry name" value="Penicillin Amidohydrolase, domain 1"/>
    <property type="match status" value="1"/>
</dbReference>
<dbReference type="Gene3D" id="2.30.120.10">
    <property type="match status" value="1"/>
</dbReference>
<evidence type="ECO:0000256" key="2">
    <source>
        <dbReference type="ARBA" id="ARBA00022801"/>
    </source>
</evidence>
<dbReference type="PANTHER" id="PTHR34218:SF4">
    <property type="entry name" value="ACYL-HOMOSERINE LACTONE ACYLASE QUIP"/>
    <property type="match status" value="1"/>
</dbReference>
<feature type="signal peptide" evidence="5">
    <location>
        <begin position="1"/>
        <end position="32"/>
    </location>
</feature>
<keyword evidence="3" id="KW-0865">Zymogen</keyword>
<accession>A0ABP6N1S1</accession>
<dbReference type="Gene3D" id="1.10.1400.10">
    <property type="match status" value="1"/>
</dbReference>
<evidence type="ECO:0000256" key="5">
    <source>
        <dbReference type="SAM" id="SignalP"/>
    </source>
</evidence>
<dbReference type="Proteomes" id="UP001500320">
    <property type="component" value="Unassembled WGS sequence"/>
</dbReference>
<name>A0ABP6N1S1_9ACTN</name>
<evidence type="ECO:0000313" key="7">
    <source>
        <dbReference type="Proteomes" id="UP001500320"/>
    </source>
</evidence>
<dbReference type="InterPro" id="IPR043147">
    <property type="entry name" value="Penicillin_amidase_A-knob"/>
</dbReference>
<dbReference type="Gene3D" id="3.60.20.10">
    <property type="entry name" value="Glutamine Phosphoribosylpyrophosphate, subunit 1, domain 1"/>
    <property type="match status" value="1"/>
</dbReference>
<keyword evidence="7" id="KW-1185">Reference proteome</keyword>
<feature type="chain" id="PRO_5046142113" evidence="5">
    <location>
        <begin position="33"/>
        <end position="802"/>
    </location>
</feature>
<dbReference type="CDD" id="cd03747">
    <property type="entry name" value="Ntn_PGA_like"/>
    <property type="match status" value="1"/>
</dbReference>
<evidence type="ECO:0000256" key="1">
    <source>
        <dbReference type="ARBA" id="ARBA00006586"/>
    </source>
</evidence>
<dbReference type="InterPro" id="IPR043146">
    <property type="entry name" value="Penicillin_amidase_N_B-knob"/>
</dbReference>
<dbReference type="SUPFAM" id="SSF56235">
    <property type="entry name" value="N-terminal nucleophile aminohydrolases (Ntn hydrolases)"/>
    <property type="match status" value="1"/>
</dbReference>
<evidence type="ECO:0000313" key="6">
    <source>
        <dbReference type="EMBL" id="GAA3133722.1"/>
    </source>
</evidence>
<comment type="caution">
    <text evidence="6">The sequence shown here is derived from an EMBL/GenBank/DDBJ whole genome shotgun (WGS) entry which is preliminary data.</text>
</comment>
<evidence type="ECO:0000256" key="3">
    <source>
        <dbReference type="ARBA" id="ARBA00023145"/>
    </source>
</evidence>
<dbReference type="InterPro" id="IPR002692">
    <property type="entry name" value="S45"/>
</dbReference>
<dbReference type="Pfam" id="PF01804">
    <property type="entry name" value="Penicil_amidase"/>
    <property type="match status" value="1"/>
</dbReference>
<keyword evidence="5" id="KW-0732">Signal</keyword>
<reference evidence="7" key="1">
    <citation type="journal article" date="2019" name="Int. J. Syst. Evol. Microbiol.">
        <title>The Global Catalogue of Microorganisms (GCM) 10K type strain sequencing project: providing services to taxonomists for standard genome sequencing and annotation.</title>
        <authorList>
            <consortium name="The Broad Institute Genomics Platform"/>
            <consortium name="The Broad Institute Genome Sequencing Center for Infectious Disease"/>
            <person name="Wu L."/>
            <person name="Ma J."/>
        </authorList>
    </citation>
    <scope>NUCLEOTIDE SEQUENCE [LARGE SCALE GENOMIC DNA]</scope>
    <source>
        <strain evidence="7">JCM 9373</strain>
    </source>
</reference>
<dbReference type="PIRSF" id="PIRSF001227">
    <property type="entry name" value="Pen_acylase"/>
    <property type="match status" value="1"/>
</dbReference>
<comment type="similarity">
    <text evidence="1">Belongs to the peptidase S45 family.</text>
</comment>
<proteinExistence type="inferred from homology"/>
<gene>
    <name evidence="6" type="ORF">GCM10010466_25410</name>
</gene>
<organism evidence="6 7">
    <name type="scientific">Planomonospora alba</name>
    <dbReference type="NCBI Taxonomy" id="161354"/>
    <lineage>
        <taxon>Bacteria</taxon>
        <taxon>Bacillati</taxon>
        <taxon>Actinomycetota</taxon>
        <taxon>Actinomycetes</taxon>
        <taxon>Streptosporangiales</taxon>
        <taxon>Streptosporangiaceae</taxon>
        <taxon>Planomonospora</taxon>
    </lineage>
</organism>
<dbReference type="InterPro" id="IPR014395">
    <property type="entry name" value="Pen/GL7ACA/AHL_acylase"/>
</dbReference>
<evidence type="ECO:0000256" key="4">
    <source>
        <dbReference type="SAM" id="MobiDB-lite"/>
    </source>
</evidence>
<dbReference type="InterPro" id="IPR023343">
    <property type="entry name" value="Penicillin_amidase_dom1"/>
</dbReference>
<dbReference type="PANTHER" id="PTHR34218">
    <property type="entry name" value="PEPTIDASE S45 PENICILLIN AMIDASE"/>
    <property type="match status" value="1"/>
</dbReference>
<keyword evidence="2" id="KW-0378">Hydrolase</keyword>
<dbReference type="InterPro" id="IPR029055">
    <property type="entry name" value="Ntn_hydrolases_N"/>
</dbReference>
<feature type="region of interest" description="Disordered" evidence="4">
    <location>
        <begin position="261"/>
        <end position="292"/>
    </location>
</feature>
<sequence>MRPTAGRGKKVSAVVLLGALGAGLAAQTPVHATGEPRPDGQAGASVHRIAGLQRPVRLLVDRWGVPHIYASGTDDLYLAQGFNAARDRLFQIDLWRRRGLGLLSEVLGPAHVEQDRAARLFLYRGDMRKEWAAYGAGAEAAATRFAAGINAYIDWLERNPGAMPAEFRRLGYAPARWSPEDVVRIRSHGLSMNLQSEVGRAQAVCAGGIGVEPLLKKTQPEWKTTVPAGLDPCSLPPDVLATYQLATQGVTFQAATGTVQAAPTPPAAEGSNAWAVAPRRTSTGRPILASDPHRSMTAPALRYITHLSAPGLDVIGAGEPSLPGVSIGHNGTAAFGLTIFGADQEDLYVYELHPDDPGRYRYGDGWERFTTVTETVPVAGGQPRQVELSFTRHGPVIKLDTAGGRAYALRTTWLQPGTAPYFGSLKYMRARTWREFTAAMRTWGGPPENQVYADTRGDIGWVPGGLVPRRRGYDGLLPVPGDGRYEWDGFHDGAELPRSLNPAEGFVASANEYNLPDGHPVRAGFDSWAAPYRHQRITEVLAATPRGSVADSAALQNDRLSIPARRLVRLLDGLRGDETTGRALELLRSYDGVADADSAAAALFEVWFTTHLGPAFAREVMPAQVAAMVYLPDPVLLLDAVENPRRWFGADGTDGTAVRDRLLLTSLAAAYAEVSRRLGPDPAAWSWGALQRLTFTHPAGGQVGPVPRGGSWHTVDASSYLPFSYQPFSGPSFKMVLDVGRWDRSLAVNAPGQSGDPASPHYRDLLALWEKGEYFPLLYSRAAVERHTVRRILLLPAAGRTP</sequence>
<dbReference type="EMBL" id="BAAAUT010000017">
    <property type="protein sequence ID" value="GAA3133722.1"/>
    <property type="molecule type" value="Genomic_DNA"/>
</dbReference>
<protein>
    <submittedName>
        <fullName evidence="6">Penicillin acylase family protein</fullName>
    </submittedName>
</protein>
<dbReference type="RefSeq" id="WP_344859040.1">
    <property type="nucleotide sequence ID" value="NZ_BAAAUT010000017.1"/>
</dbReference>